<name>A0A1I3L0I7_9RHOB</name>
<reference evidence="1 2" key="1">
    <citation type="submission" date="2016-10" db="EMBL/GenBank/DDBJ databases">
        <authorList>
            <person name="de Groot N.N."/>
        </authorList>
    </citation>
    <scope>NUCLEOTIDE SEQUENCE [LARGE SCALE GENOMIC DNA]</scope>
    <source>
        <strain evidence="1 2">CGMCC 1.11030</strain>
    </source>
</reference>
<dbReference type="Proteomes" id="UP000199377">
    <property type="component" value="Unassembled WGS sequence"/>
</dbReference>
<sequence length="242" mass="23785">MSAVDLGPRAGGGAGAQASAPPLIGLLVVGKAPRPTLLAEIARVTRGAELRMLGALDHLSDEEVRAHPPTSDADTLFTTLPDGSTTLVSKAAVTEGMKARLADLSAMGAAAAIVCCTGKFEGLAAPGVHFASDLLAGAVAACLPQGGRLGVFIPSPAQAANAVARWAASGVEAAAIPLSPDADAAAVEAAARAMAAEAPDLVAMDCISYTHAARTRAAAIHGAPALLAASVAGRFAAELSGV</sequence>
<evidence type="ECO:0000313" key="2">
    <source>
        <dbReference type="Proteomes" id="UP000199377"/>
    </source>
</evidence>
<proteinExistence type="predicted"/>
<dbReference type="EMBL" id="FOQH01000009">
    <property type="protein sequence ID" value="SFI78174.1"/>
    <property type="molecule type" value="Genomic_DNA"/>
</dbReference>
<protein>
    <submittedName>
        <fullName evidence="1">Protein AroM</fullName>
    </submittedName>
</protein>
<gene>
    <name evidence="1" type="ORF">SAMN05216258_109156</name>
</gene>
<dbReference type="RefSeq" id="WP_092862613.1">
    <property type="nucleotide sequence ID" value="NZ_FOQH01000009.1"/>
</dbReference>
<dbReference type="AlphaFoldDB" id="A0A1I3L0I7"/>
<organism evidence="1 2">
    <name type="scientific">Albimonas pacifica</name>
    <dbReference type="NCBI Taxonomy" id="1114924"/>
    <lineage>
        <taxon>Bacteria</taxon>
        <taxon>Pseudomonadati</taxon>
        <taxon>Pseudomonadota</taxon>
        <taxon>Alphaproteobacteria</taxon>
        <taxon>Rhodobacterales</taxon>
        <taxon>Paracoccaceae</taxon>
        <taxon>Albimonas</taxon>
    </lineage>
</organism>
<accession>A0A1I3L0I7</accession>
<dbReference type="STRING" id="1114924.SAMN05216258_109156"/>
<dbReference type="Pfam" id="PF07302">
    <property type="entry name" value="AroM"/>
    <property type="match status" value="1"/>
</dbReference>
<dbReference type="OrthoDB" id="9798683at2"/>
<evidence type="ECO:0000313" key="1">
    <source>
        <dbReference type="EMBL" id="SFI78174.1"/>
    </source>
</evidence>
<keyword evidence="2" id="KW-1185">Reference proteome</keyword>
<dbReference type="InterPro" id="IPR010843">
    <property type="entry name" value="Uncharacterised_AroM"/>
</dbReference>